<comment type="similarity">
    <text evidence="1">Belongs to the HerA family.</text>
</comment>
<evidence type="ECO:0000259" key="7">
    <source>
        <dbReference type="Pfam" id="PF01935"/>
    </source>
</evidence>
<dbReference type="EMBL" id="CP002842">
    <property type="protein sequence ID" value="AEH39470.1"/>
    <property type="molecule type" value="Genomic_DNA"/>
</dbReference>
<keyword evidence="8" id="KW-0614">Plasmid</keyword>
<evidence type="ECO:0000313" key="8">
    <source>
        <dbReference type="EMBL" id="AEH39470.1"/>
    </source>
</evidence>
<evidence type="ECO:0000313" key="9">
    <source>
        <dbReference type="Proteomes" id="UP000006794"/>
    </source>
</evidence>
<dbReference type="Gene3D" id="3.40.50.300">
    <property type="entry name" value="P-loop containing nucleotide triphosphate hydrolases"/>
    <property type="match status" value="1"/>
</dbReference>
<dbReference type="InterPro" id="IPR027417">
    <property type="entry name" value="P-loop_NTPase"/>
</dbReference>
<protein>
    <recommendedName>
        <fullName evidence="7">Helicase HerA central domain-containing protein</fullName>
    </recommendedName>
</protein>
<dbReference type="OrthoDB" id="242625at2157"/>
<dbReference type="SUPFAM" id="SSF52540">
    <property type="entry name" value="P-loop containing nucleoside triphosphate hydrolases"/>
    <property type="match status" value="1"/>
</dbReference>
<organism evidence="8 9">
    <name type="scientific">Halopiger xanaduensis (strain DSM 18323 / JCM 14033 / SH-6)</name>
    <dbReference type="NCBI Taxonomy" id="797210"/>
    <lineage>
        <taxon>Archaea</taxon>
        <taxon>Methanobacteriati</taxon>
        <taxon>Methanobacteriota</taxon>
        <taxon>Stenosarchaea group</taxon>
        <taxon>Halobacteria</taxon>
        <taxon>Halobacteriales</taxon>
        <taxon>Natrialbaceae</taxon>
        <taxon>Halopiger</taxon>
    </lineage>
</organism>
<name>F8DEN3_HALXS</name>
<evidence type="ECO:0000256" key="1">
    <source>
        <dbReference type="ARBA" id="ARBA00007816"/>
    </source>
</evidence>
<dbReference type="KEGG" id="hxa:Halxa_0230"/>
<dbReference type="PANTHER" id="PTHR42957:SF1">
    <property type="entry name" value="HELICASE MJ1565-RELATED"/>
    <property type="match status" value="1"/>
</dbReference>
<dbReference type="GO" id="GO:0043138">
    <property type="term" value="F:3'-5' DNA helicase activity"/>
    <property type="evidence" value="ECO:0007669"/>
    <property type="project" value="UniProtKB-EC"/>
</dbReference>
<evidence type="ECO:0000256" key="4">
    <source>
        <dbReference type="ARBA" id="ARBA00048988"/>
    </source>
</evidence>
<dbReference type="Pfam" id="PF01935">
    <property type="entry name" value="DUF87"/>
    <property type="match status" value="1"/>
</dbReference>
<evidence type="ECO:0000256" key="6">
    <source>
        <dbReference type="SAM" id="MobiDB-lite"/>
    </source>
</evidence>
<comment type="catalytic activity">
    <reaction evidence="4">
        <text>ATP + H2O = ADP + phosphate + H(+)</text>
        <dbReference type="Rhea" id="RHEA:13065"/>
        <dbReference type="ChEBI" id="CHEBI:15377"/>
        <dbReference type="ChEBI" id="CHEBI:15378"/>
        <dbReference type="ChEBI" id="CHEBI:30616"/>
        <dbReference type="ChEBI" id="CHEBI:43474"/>
        <dbReference type="ChEBI" id="CHEBI:456216"/>
        <dbReference type="EC" id="5.6.2.4"/>
    </reaction>
</comment>
<comment type="catalytic activity">
    <reaction evidence="2">
        <text>Couples ATP hydrolysis with the unwinding of duplex DNA by translocating in the 3'-5' direction.</text>
        <dbReference type="EC" id="5.6.2.4"/>
    </reaction>
</comment>
<dbReference type="PANTHER" id="PTHR42957">
    <property type="entry name" value="HELICASE MJ1565-RELATED"/>
    <property type="match status" value="1"/>
</dbReference>
<evidence type="ECO:0000256" key="2">
    <source>
        <dbReference type="ARBA" id="ARBA00034617"/>
    </source>
</evidence>
<feature type="coiled-coil region" evidence="5">
    <location>
        <begin position="293"/>
        <end position="395"/>
    </location>
</feature>
<feature type="region of interest" description="Disordered" evidence="6">
    <location>
        <begin position="1"/>
        <end position="25"/>
    </location>
</feature>
<reference evidence="9" key="1">
    <citation type="journal article" date="2012" name="Stand. Genomic Sci.">
        <title>Complete genome sequence of Halopiger xanaduensis type strain (SH-6(T)).</title>
        <authorList>
            <person name="Anderson I."/>
            <person name="Tindall B.J."/>
            <person name="Rohde M."/>
            <person name="Lucas S."/>
            <person name="Han J."/>
            <person name="Lapidus A."/>
            <person name="Cheng J.F."/>
            <person name="Goodwin L."/>
            <person name="Pitluck S."/>
            <person name="Peters L."/>
            <person name="Pati A."/>
            <person name="Mikhailova N."/>
            <person name="Pagani I."/>
            <person name="Teshima H."/>
            <person name="Han C."/>
            <person name="Tapia R."/>
            <person name="Land M."/>
            <person name="Woyke T."/>
            <person name="Klenk H.P."/>
            <person name="Kyrpides N."/>
            <person name="Ivanova N."/>
        </authorList>
    </citation>
    <scope>NUCLEOTIDE SEQUENCE [LARGE SCALE GENOMIC DNA]</scope>
    <source>
        <strain evidence="9">DSM 18323 / JCM 14033 / SH-6</strain>
        <plasmid evidence="9">Plasmid pHALXA03</plasmid>
    </source>
</reference>
<comment type="catalytic activity">
    <reaction evidence="3">
        <text>ATP + H2O = ADP + phosphate + H(+)</text>
        <dbReference type="Rhea" id="RHEA:13065"/>
        <dbReference type="ChEBI" id="CHEBI:15377"/>
        <dbReference type="ChEBI" id="CHEBI:15378"/>
        <dbReference type="ChEBI" id="CHEBI:30616"/>
        <dbReference type="ChEBI" id="CHEBI:43474"/>
        <dbReference type="ChEBI" id="CHEBI:456216"/>
        <dbReference type="EC" id="5.6.2.3"/>
    </reaction>
</comment>
<dbReference type="InterPro" id="IPR008571">
    <property type="entry name" value="HerA-like"/>
</dbReference>
<accession>F8DEN3</accession>
<dbReference type="AlphaFoldDB" id="F8DEN3"/>
<dbReference type="GO" id="GO:0043139">
    <property type="term" value="F:5'-3' DNA helicase activity"/>
    <property type="evidence" value="ECO:0007669"/>
    <property type="project" value="UniProtKB-EC"/>
</dbReference>
<dbReference type="Proteomes" id="UP000006794">
    <property type="component" value="Plasmid pHALXA03"/>
</dbReference>
<feature type="domain" description="Helicase HerA central" evidence="7">
    <location>
        <begin position="41"/>
        <end position="86"/>
    </location>
</feature>
<keyword evidence="9" id="KW-1185">Reference proteome</keyword>
<gene>
    <name evidence="8" type="ordered locus">Halxa_0230</name>
</gene>
<evidence type="ECO:0000256" key="3">
    <source>
        <dbReference type="ARBA" id="ARBA00048954"/>
    </source>
</evidence>
<evidence type="ECO:0000256" key="5">
    <source>
        <dbReference type="SAM" id="Coils"/>
    </source>
</evidence>
<keyword evidence="5" id="KW-0175">Coiled coil</keyword>
<proteinExistence type="inferred from homology"/>
<sequence length="563" mass="63263">MSDTESNPTDVPMDTPDEQITVGTDGETLPTVDVLTGRAFITGKSGSGKSNTASVVLEELLEAGYPTLIVDTDGEYYGLKEQYELLHVGADEQCDLRVGPEHAEKLATLALEENVPLILDVSGFLDEDDANDLIRETARHLFAKEKRLKKPFLLVVEEIHEYIPEGGGLDETGQMLIKIGKRGRKHGLGICGISQRPADVKKDFITQANWVVWHRLTWDNDTKVVGRVLGSDYKDAVADLDDGEAFVQTDWGDGVDRVQFKRKRTFDAGATPGLEDFDRPELKSIDEDLVSELEAISDREQRRQDRVAELEQRLEDREQRIDELEQELENARDMSDMAEQFTQAMLQQGGGNGDDAPTEKVNELVAEKNRLERELSEREDRIDALESEVESLRSELADRPTVDDLETAREATERLADAFGLETGDDGDKWRRKYEAAQDRIAELEDQTAVDMPDDYEAFVDDDYVQEAIEEAKDEGSPKYTCAVVAGILRRGGPTTRQEIARDIDIQSDSNIEKGIKPLANRGIVTTDGSGPDKEVDFDLENVREIHERQARKERTEELMDRF</sequence>
<dbReference type="HOGENOM" id="CLU_016294_0_0_2"/>
<dbReference type="InterPro" id="IPR002789">
    <property type="entry name" value="HerA_central"/>
</dbReference>
<geneLocation type="plasmid" evidence="8 9">
    <name>pHALXA03</name>
</geneLocation>